<sequence length="234" mass="26629">MQSLLKDRYAEFVQENEFRWLELHTKLTELWNHCHVADGERLISSCCDPDKHNERDSLSKVVPSQGCVRRLDQVEGDTERTLNEVTLPKLVKKLITAHEQYRKSHPDDDIKVHGFTPPDYVNYVLDEYNASKEVERKNRQMQRMASTSSLRTLKSCQAALPPKSVSSLKLGSVRKDGPKHSSPKQSTPKVRVSSGRMCGRRASFGRKHVLGSWTKPPRGPTTPLLPINFLTEAI</sequence>
<reference evidence="2" key="1">
    <citation type="submission" date="2021-06" db="EMBL/GenBank/DDBJ databases">
        <title>Parelaphostrongylus tenuis whole genome reference sequence.</title>
        <authorList>
            <person name="Garwood T.J."/>
            <person name="Larsen P.A."/>
            <person name="Fountain-Jones N.M."/>
            <person name="Garbe J.R."/>
            <person name="Macchietto M.G."/>
            <person name="Kania S.A."/>
            <person name="Gerhold R.W."/>
            <person name="Richards J.E."/>
            <person name="Wolf T.M."/>
        </authorList>
    </citation>
    <scope>NUCLEOTIDE SEQUENCE</scope>
    <source>
        <strain evidence="2">MNPRO001-30</strain>
        <tissue evidence="2">Meninges</tissue>
    </source>
</reference>
<feature type="region of interest" description="Disordered" evidence="1">
    <location>
        <begin position="164"/>
        <end position="196"/>
    </location>
</feature>
<keyword evidence="3" id="KW-1185">Reference proteome</keyword>
<dbReference type="Proteomes" id="UP001196413">
    <property type="component" value="Unassembled WGS sequence"/>
</dbReference>
<dbReference type="EMBL" id="JAHQIW010003589">
    <property type="protein sequence ID" value="KAJ1359263.1"/>
    <property type="molecule type" value="Genomic_DNA"/>
</dbReference>
<organism evidence="2 3">
    <name type="scientific">Parelaphostrongylus tenuis</name>
    <name type="common">Meningeal worm</name>
    <dbReference type="NCBI Taxonomy" id="148309"/>
    <lineage>
        <taxon>Eukaryota</taxon>
        <taxon>Metazoa</taxon>
        <taxon>Ecdysozoa</taxon>
        <taxon>Nematoda</taxon>
        <taxon>Chromadorea</taxon>
        <taxon>Rhabditida</taxon>
        <taxon>Rhabditina</taxon>
        <taxon>Rhabditomorpha</taxon>
        <taxon>Strongyloidea</taxon>
        <taxon>Metastrongylidae</taxon>
        <taxon>Parelaphostrongylus</taxon>
    </lineage>
</organism>
<dbReference type="Gene3D" id="1.20.58.1520">
    <property type="match status" value="1"/>
</dbReference>
<gene>
    <name evidence="2" type="ORF">KIN20_017954</name>
</gene>
<name>A0AAD5QP22_PARTN</name>
<evidence type="ECO:0000256" key="1">
    <source>
        <dbReference type="SAM" id="MobiDB-lite"/>
    </source>
</evidence>
<evidence type="ECO:0000313" key="2">
    <source>
        <dbReference type="EMBL" id="KAJ1359263.1"/>
    </source>
</evidence>
<protein>
    <submittedName>
        <fullName evidence="2">Uncharacterized protein</fullName>
    </submittedName>
</protein>
<comment type="caution">
    <text evidence="2">The sequence shown here is derived from an EMBL/GenBank/DDBJ whole genome shotgun (WGS) entry which is preliminary data.</text>
</comment>
<proteinExistence type="predicted"/>
<dbReference type="AlphaFoldDB" id="A0AAD5QP22"/>
<accession>A0AAD5QP22</accession>
<evidence type="ECO:0000313" key="3">
    <source>
        <dbReference type="Proteomes" id="UP001196413"/>
    </source>
</evidence>